<reference evidence="1" key="2">
    <citation type="submission" date="2020-03" db="EMBL/GenBank/DDBJ databases">
        <title>Walnut 2.0.</title>
        <authorList>
            <person name="Marrano A."/>
            <person name="Britton M."/>
            <person name="Zimin A.V."/>
            <person name="Zaini P.A."/>
            <person name="Workman R."/>
            <person name="Puiu D."/>
            <person name="Bianco L."/>
            <person name="Allen B.J."/>
            <person name="Troggio M."/>
            <person name="Leslie C.A."/>
            <person name="Timp W."/>
            <person name="Dendekar A."/>
            <person name="Salzberg S.L."/>
            <person name="Neale D.B."/>
        </authorList>
    </citation>
    <scope>NUCLEOTIDE SEQUENCE</scope>
    <source>
        <tissue evidence="1">Leaves</tissue>
    </source>
</reference>
<reference evidence="1" key="1">
    <citation type="submission" date="2015-10" db="EMBL/GenBank/DDBJ databases">
        <authorList>
            <person name="Martinez-Garcia P.J."/>
            <person name="Crepeau M.W."/>
            <person name="Puiu D."/>
            <person name="Gonzalez-Ibeas D."/>
            <person name="Whalen J."/>
            <person name="Stevens K."/>
            <person name="Paul R."/>
            <person name="Butterfield T."/>
            <person name="Britton M."/>
            <person name="Reagan R."/>
            <person name="Chakraborty S."/>
            <person name="Walawage S.L."/>
            <person name="Vasquez-Gross H.A."/>
            <person name="Cardeno C."/>
            <person name="Famula R."/>
            <person name="Pratt K."/>
            <person name="Kuruganti S."/>
            <person name="Aradhya M.K."/>
            <person name="Leslie C.A."/>
            <person name="Dandekar A.M."/>
            <person name="Salzberg S.L."/>
            <person name="Wegrzyn J.L."/>
            <person name="Langley C.H."/>
            <person name="Neale D.B."/>
        </authorList>
    </citation>
    <scope>NUCLEOTIDE SEQUENCE</scope>
    <source>
        <tissue evidence="1">Leaves</tissue>
    </source>
</reference>
<dbReference type="PANTHER" id="PTHR34538:SF10">
    <property type="entry name" value="GENOME ASSEMBLY, CHROMOSOME: A06"/>
    <property type="match status" value="1"/>
</dbReference>
<organism evidence="1 2">
    <name type="scientific">Juglans regia</name>
    <name type="common">English walnut</name>
    <dbReference type="NCBI Taxonomy" id="51240"/>
    <lineage>
        <taxon>Eukaryota</taxon>
        <taxon>Viridiplantae</taxon>
        <taxon>Streptophyta</taxon>
        <taxon>Embryophyta</taxon>
        <taxon>Tracheophyta</taxon>
        <taxon>Spermatophyta</taxon>
        <taxon>Magnoliopsida</taxon>
        <taxon>eudicotyledons</taxon>
        <taxon>Gunneridae</taxon>
        <taxon>Pentapetalae</taxon>
        <taxon>rosids</taxon>
        <taxon>fabids</taxon>
        <taxon>Fagales</taxon>
        <taxon>Juglandaceae</taxon>
        <taxon>Juglans</taxon>
    </lineage>
</organism>
<dbReference type="Proteomes" id="UP000619265">
    <property type="component" value="Unassembled WGS sequence"/>
</dbReference>
<dbReference type="Gramene" id="Jr03_06610_p1">
    <property type="protein sequence ID" value="cds.Jr03_06610_p1"/>
    <property type="gene ID" value="Jr03_06610"/>
</dbReference>
<protein>
    <submittedName>
        <fullName evidence="1">Uncharacterized protein</fullName>
    </submittedName>
</protein>
<dbReference type="EMBL" id="LIHL02000003">
    <property type="protein sequence ID" value="KAF5474338.1"/>
    <property type="molecule type" value="Genomic_DNA"/>
</dbReference>
<proteinExistence type="predicted"/>
<dbReference type="PANTHER" id="PTHR34538">
    <property type="entry name" value="EXPRESSED PROTEIN"/>
    <property type="match status" value="1"/>
</dbReference>
<sequence length="102" mass="11630">MPIDMGLGGSLEWVSAYSKKQCRSLFWRMRAAVKKAVKNAGKQQQLKFQYDPSSYALNFDDGCSNLGKGGNEFKRAKFQDFPDIKKTAWVYVVWVKAERVKG</sequence>
<name>A0A833XXH0_JUGRE</name>
<evidence type="ECO:0000313" key="2">
    <source>
        <dbReference type="Proteomes" id="UP000619265"/>
    </source>
</evidence>
<evidence type="ECO:0000313" key="1">
    <source>
        <dbReference type="EMBL" id="KAF5474338.1"/>
    </source>
</evidence>
<comment type="caution">
    <text evidence="1">The sequence shown here is derived from an EMBL/GenBank/DDBJ whole genome shotgun (WGS) entry which is preliminary data.</text>
</comment>
<gene>
    <name evidence="1" type="ORF">F2P56_006246</name>
</gene>
<accession>A0A833XXH0</accession>
<dbReference type="AlphaFoldDB" id="A0A833XXH0"/>